<evidence type="ECO:0000313" key="2">
    <source>
        <dbReference type="EMBL" id="XCG49008.1"/>
    </source>
</evidence>
<name>A0AAU8CQ10_9HYPH</name>
<gene>
    <name evidence="2" type="ORF">ABVK50_28050</name>
</gene>
<reference evidence="2" key="1">
    <citation type="submission" date="2024-06" db="EMBL/GenBank/DDBJ databases">
        <title>Mesorhizobium karijinii sp. nov., a symbiont of the iconic Swainsona formosa from arid Australia.</title>
        <authorList>
            <person name="Hill Y.J."/>
            <person name="Watkin E.L.J."/>
            <person name="O'Hara G.W."/>
            <person name="Terpolilli J."/>
            <person name="Tye M.L."/>
            <person name="Kohlmeier M.G."/>
        </authorList>
    </citation>
    <scope>NUCLEOTIDE SEQUENCE</scope>
    <source>
        <strain evidence="2">WSM2240</strain>
    </source>
</reference>
<accession>A0AAU8CQ10</accession>
<organism evidence="2">
    <name type="scientific">Mesorhizobium sp. WSM2240</name>
    <dbReference type="NCBI Taxonomy" id="3228851"/>
    <lineage>
        <taxon>Bacteria</taxon>
        <taxon>Pseudomonadati</taxon>
        <taxon>Pseudomonadota</taxon>
        <taxon>Alphaproteobacteria</taxon>
        <taxon>Hyphomicrobiales</taxon>
        <taxon>Phyllobacteriaceae</taxon>
        <taxon>Mesorhizobium</taxon>
    </lineage>
</organism>
<dbReference type="EMBL" id="CP159253">
    <property type="protein sequence ID" value="XCG49008.1"/>
    <property type="molecule type" value="Genomic_DNA"/>
</dbReference>
<dbReference type="RefSeq" id="WP_353643463.1">
    <property type="nucleotide sequence ID" value="NZ_CP159253.1"/>
</dbReference>
<dbReference type="AlphaFoldDB" id="A0AAU8CQ10"/>
<evidence type="ECO:0000256" key="1">
    <source>
        <dbReference type="SAM" id="MobiDB-lite"/>
    </source>
</evidence>
<sequence>MMGRFEGMREVNRHRYVLERILALLLLMASLADRAAGLPLRRRRTVLEILGRGEAEARALVLGMATGSPACGGDVAPEPAPLDDAARLAAGLRVLALVLGVLLAEARRVVGEAGPRAGLSRAEPAGSVHPWREAPALPAPDTS</sequence>
<feature type="region of interest" description="Disordered" evidence="1">
    <location>
        <begin position="117"/>
        <end position="143"/>
    </location>
</feature>
<proteinExistence type="predicted"/>
<protein>
    <submittedName>
        <fullName evidence="2">Uncharacterized protein</fullName>
    </submittedName>
</protein>